<dbReference type="SUPFAM" id="SSF48295">
    <property type="entry name" value="TrpR-like"/>
    <property type="match status" value="1"/>
</dbReference>
<proteinExistence type="predicted"/>
<dbReference type="EMBL" id="FWZX01000025">
    <property type="protein sequence ID" value="SMF63815.1"/>
    <property type="molecule type" value="Genomic_DNA"/>
</dbReference>
<protein>
    <submittedName>
        <fullName evidence="1">Transposase</fullName>
    </submittedName>
</protein>
<dbReference type="RefSeq" id="WP_200808640.1">
    <property type="nucleotide sequence ID" value="NZ_FWZX01000025.1"/>
</dbReference>
<keyword evidence="2" id="KW-1185">Reference proteome</keyword>
<reference evidence="1 2" key="1">
    <citation type="submission" date="2017-04" db="EMBL/GenBank/DDBJ databases">
        <authorList>
            <person name="Afonso C.L."/>
            <person name="Miller P.J."/>
            <person name="Scott M.A."/>
            <person name="Spackman E."/>
            <person name="Goraichik I."/>
            <person name="Dimitrov K.M."/>
            <person name="Suarez D.L."/>
            <person name="Swayne D.E."/>
        </authorList>
    </citation>
    <scope>NUCLEOTIDE SEQUENCE [LARGE SCALE GENOMIC DNA]</scope>
    <source>
        <strain evidence="1 2">USBA 355</strain>
    </source>
</reference>
<dbReference type="InterPro" id="IPR010921">
    <property type="entry name" value="Trp_repressor/repl_initiator"/>
</dbReference>
<gene>
    <name evidence="1" type="ORF">SAMN05428998_1251</name>
</gene>
<organism evidence="1 2">
    <name type="scientific">Tistlia consotensis USBA 355</name>
    <dbReference type="NCBI Taxonomy" id="560819"/>
    <lineage>
        <taxon>Bacteria</taxon>
        <taxon>Pseudomonadati</taxon>
        <taxon>Pseudomonadota</taxon>
        <taxon>Alphaproteobacteria</taxon>
        <taxon>Rhodospirillales</taxon>
        <taxon>Rhodovibrionaceae</taxon>
        <taxon>Tistlia</taxon>
    </lineage>
</organism>
<dbReference type="PANTHER" id="PTHR37936:SF3">
    <property type="entry name" value="TRANSPOSASE INSC FOR INSERTION ELEMENT IS2A-RELATED"/>
    <property type="match status" value="1"/>
</dbReference>
<accession>A0A1Y6CGD7</accession>
<dbReference type="STRING" id="560819.SAMN05428998_1251"/>
<dbReference type="Pfam" id="PF01527">
    <property type="entry name" value="HTH_Tnp_1"/>
    <property type="match status" value="1"/>
</dbReference>
<dbReference type="GO" id="GO:0043565">
    <property type="term" value="F:sequence-specific DNA binding"/>
    <property type="evidence" value="ECO:0007669"/>
    <property type="project" value="InterPro"/>
</dbReference>
<feature type="non-terminal residue" evidence="1">
    <location>
        <position position="91"/>
    </location>
</feature>
<dbReference type="Proteomes" id="UP000192917">
    <property type="component" value="Unassembled WGS sequence"/>
</dbReference>
<dbReference type="InterPro" id="IPR002514">
    <property type="entry name" value="Transposase_8"/>
</dbReference>
<evidence type="ECO:0000313" key="2">
    <source>
        <dbReference type="Proteomes" id="UP000192917"/>
    </source>
</evidence>
<name>A0A1Y6CGD7_9PROT</name>
<evidence type="ECO:0000313" key="1">
    <source>
        <dbReference type="EMBL" id="SMF63815.1"/>
    </source>
</evidence>
<dbReference type="AlphaFoldDB" id="A0A1Y6CGD7"/>
<dbReference type="GO" id="GO:0006313">
    <property type="term" value="P:DNA transposition"/>
    <property type="evidence" value="ECO:0007669"/>
    <property type="project" value="InterPro"/>
</dbReference>
<dbReference type="GO" id="GO:0004803">
    <property type="term" value="F:transposase activity"/>
    <property type="evidence" value="ECO:0007669"/>
    <property type="project" value="InterPro"/>
</dbReference>
<sequence>MERDGKMGGPLGVSKEGYAGRLEVLSGPTGRRQRTEADKARIVAESLLPDARVAEVARKHGVTRWQIYDWRKKLRKGHLALPDGVASAPAF</sequence>
<dbReference type="PANTHER" id="PTHR37936">
    <property type="entry name" value="TRANSPOSASE INSC FOR INSERTION ELEMENT IS2A-RELATED"/>
    <property type="match status" value="1"/>
</dbReference>